<dbReference type="Pfam" id="PF07992">
    <property type="entry name" value="Pyr_redox_2"/>
    <property type="match status" value="1"/>
</dbReference>
<accession>A0ABW4TBT6</accession>
<sequence length="79" mass="8085">MPADPGIVIIGASLAGTKAAQALRLEHGYDGPITLVGDEPHLPYQRPVLSKGYLLGTSGAADLDAPVTAGKSSVSRRMS</sequence>
<gene>
    <name evidence="2" type="ORF">ACFSKW_44635</name>
</gene>
<keyword evidence="3" id="KW-1185">Reference proteome</keyword>
<evidence type="ECO:0000313" key="3">
    <source>
        <dbReference type="Proteomes" id="UP001597368"/>
    </source>
</evidence>
<protein>
    <submittedName>
        <fullName evidence="2">FAD-dependent oxidoreductase</fullName>
    </submittedName>
</protein>
<dbReference type="SUPFAM" id="SSF51905">
    <property type="entry name" value="FAD/NAD(P)-binding domain"/>
    <property type="match status" value="1"/>
</dbReference>
<evidence type="ECO:0000259" key="1">
    <source>
        <dbReference type="Pfam" id="PF07992"/>
    </source>
</evidence>
<reference evidence="3" key="1">
    <citation type="journal article" date="2019" name="Int. J. Syst. Evol. Microbiol.">
        <title>The Global Catalogue of Microorganisms (GCM) 10K type strain sequencing project: providing services to taxonomists for standard genome sequencing and annotation.</title>
        <authorList>
            <consortium name="The Broad Institute Genomics Platform"/>
            <consortium name="The Broad Institute Genome Sequencing Center for Infectious Disease"/>
            <person name="Wu L."/>
            <person name="Ma J."/>
        </authorList>
    </citation>
    <scope>NUCLEOTIDE SEQUENCE [LARGE SCALE GENOMIC DNA]</scope>
    <source>
        <strain evidence="3">ICMP 6774ER</strain>
    </source>
</reference>
<dbReference type="Gene3D" id="3.50.50.60">
    <property type="entry name" value="FAD/NAD(P)-binding domain"/>
    <property type="match status" value="1"/>
</dbReference>
<name>A0ABW4TBT6_9ACTN</name>
<feature type="domain" description="FAD/NAD(P)-binding" evidence="1">
    <location>
        <begin position="7"/>
        <end position="54"/>
    </location>
</feature>
<dbReference type="EMBL" id="JBHUFV010000068">
    <property type="protein sequence ID" value="MFD1938584.1"/>
    <property type="molecule type" value="Genomic_DNA"/>
</dbReference>
<organism evidence="2 3">
    <name type="scientific">Nonomuraea mangrovi</name>
    <dbReference type="NCBI Taxonomy" id="2316207"/>
    <lineage>
        <taxon>Bacteria</taxon>
        <taxon>Bacillati</taxon>
        <taxon>Actinomycetota</taxon>
        <taxon>Actinomycetes</taxon>
        <taxon>Streptosporangiales</taxon>
        <taxon>Streptosporangiaceae</taxon>
        <taxon>Nonomuraea</taxon>
    </lineage>
</organism>
<dbReference type="InterPro" id="IPR023753">
    <property type="entry name" value="FAD/NAD-binding_dom"/>
</dbReference>
<comment type="caution">
    <text evidence="2">The sequence shown here is derived from an EMBL/GenBank/DDBJ whole genome shotgun (WGS) entry which is preliminary data.</text>
</comment>
<dbReference type="Proteomes" id="UP001597368">
    <property type="component" value="Unassembled WGS sequence"/>
</dbReference>
<dbReference type="RefSeq" id="WP_379580672.1">
    <property type="nucleotide sequence ID" value="NZ_JBHUFV010000068.1"/>
</dbReference>
<evidence type="ECO:0000313" key="2">
    <source>
        <dbReference type="EMBL" id="MFD1938584.1"/>
    </source>
</evidence>
<dbReference type="InterPro" id="IPR036188">
    <property type="entry name" value="FAD/NAD-bd_sf"/>
</dbReference>
<proteinExistence type="predicted"/>